<evidence type="ECO:0008006" key="3">
    <source>
        <dbReference type="Google" id="ProtNLM"/>
    </source>
</evidence>
<dbReference type="Gene3D" id="3.30.160.60">
    <property type="entry name" value="Classic Zinc Finger"/>
    <property type="match status" value="1"/>
</dbReference>
<evidence type="ECO:0000313" key="2">
    <source>
        <dbReference type="Proteomes" id="UP000053097"/>
    </source>
</evidence>
<dbReference type="OrthoDB" id="8046116at2759"/>
<protein>
    <recommendedName>
        <fullName evidence="3">C2H2-type domain-containing protein</fullName>
    </recommendedName>
</protein>
<accession>A0A026W190</accession>
<proteinExistence type="predicted"/>
<keyword evidence="2" id="KW-1185">Reference proteome</keyword>
<dbReference type="Proteomes" id="UP000053097">
    <property type="component" value="Unassembled WGS sequence"/>
</dbReference>
<gene>
    <name evidence="1" type="ORF">X777_11821</name>
</gene>
<dbReference type="EMBL" id="KK107494">
    <property type="protein sequence ID" value="EZA49840.1"/>
    <property type="molecule type" value="Genomic_DNA"/>
</dbReference>
<sequence>MESCEEVCKGSKSKRGFVQSWLNDDRFKDWLRQVPNDESQYHCTICNQDFSCNASRVSSHTESACHENSLKRLIKDMSTFKFWLGVVPDDASMLSCKICGRTFVAKLSQVRRHARSRKHFKMCKRKGIEMSESNDDTQDANLQGLTQDIENLLLFDERKNIAEMQFAALVAENDIPFQTAEELLSLFQSIDKDVLKSMKMD</sequence>
<reference evidence="1 2" key="1">
    <citation type="journal article" date="2014" name="Curr. Biol.">
        <title>The genome of the clonal raider ant Cerapachys biroi.</title>
        <authorList>
            <person name="Oxley P.R."/>
            <person name="Ji L."/>
            <person name="Fetter-Pruneda I."/>
            <person name="McKenzie S.K."/>
            <person name="Li C."/>
            <person name="Hu H."/>
            <person name="Zhang G."/>
            <person name="Kronauer D.J."/>
        </authorList>
    </citation>
    <scope>NUCLEOTIDE SEQUENCE [LARGE SCALE GENOMIC DNA]</scope>
</reference>
<evidence type="ECO:0000313" key="1">
    <source>
        <dbReference type="EMBL" id="EZA49840.1"/>
    </source>
</evidence>
<dbReference type="OMA" id="ESACHEN"/>
<dbReference type="AlphaFoldDB" id="A0A026W190"/>
<organism evidence="1 2">
    <name type="scientific">Ooceraea biroi</name>
    <name type="common">Clonal raider ant</name>
    <name type="synonym">Cerapachys biroi</name>
    <dbReference type="NCBI Taxonomy" id="2015173"/>
    <lineage>
        <taxon>Eukaryota</taxon>
        <taxon>Metazoa</taxon>
        <taxon>Ecdysozoa</taxon>
        <taxon>Arthropoda</taxon>
        <taxon>Hexapoda</taxon>
        <taxon>Insecta</taxon>
        <taxon>Pterygota</taxon>
        <taxon>Neoptera</taxon>
        <taxon>Endopterygota</taxon>
        <taxon>Hymenoptera</taxon>
        <taxon>Apocrita</taxon>
        <taxon>Aculeata</taxon>
        <taxon>Formicoidea</taxon>
        <taxon>Formicidae</taxon>
        <taxon>Dorylinae</taxon>
        <taxon>Ooceraea</taxon>
    </lineage>
</organism>
<name>A0A026W190_OOCBI</name>